<dbReference type="EMBL" id="JBFYGN010000021">
    <property type="protein sequence ID" value="MEX8194485.1"/>
    <property type="molecule type" value="Genomic_DNA"/>
</dbReference>
<dbReference type="PIRSF" id="PIRSF017082">
    <property type="entry name" value="YflP"/>
    <property type="match status" value="1"/>
</dbReference>
<keyword evidence="2" id="KW-0732">Signal</keyword>
<reference evidence="3 4" key="1">
    <citation type="journal article" date="2013" name="Int. J. Syst. Evol. Microbiol.">
        <title>Comamonas guangdongensis sp. nov., isolated from subterranean forest sediment, and emended description of the genus Comamonas.</title>
        <authorList>
            <person name="Zhang J."/>
            <person name="Wang Y."/>
            <person name="Zhou S."/>
            <person name="Wu C."/>
            <person name="He J."/>
            <person name="Li F."/>
        </authorList>
    </citation>
    <scope>NUCLEOTIDE SEQUENCE [LARGE SCALE GENOMIC DNA]</scope>
    <source>
        <strain evidence="3 4">CCTCC AB2011133</strain>
    </source>
</reference>
<dbReference type="PANTHER" id="PTHR42928:SF5">
    <property type="entry name" value="BLR1237 PROTEIN"/>
    <property type="match status" value="1"/>
</dbReference>
<name>A0ABV3ZY25_9BURK</name>
<dbReference type="RefSeq" id="WP_369339661.1">
    <property type="nucleotide sequence ID" value="NZ_JBFYGN010000021.1"/>
</dbReference>
<dbReference type="Gene3D" id="3.40.190.150">
    <property type="entry name" value="Bordetella uptake gene, domain 1"/>
    <property type="match status" value="1"/>
</dbReference>
<accession>A0ABV3ZY25</accession>
<keyword evidence="4" id="KW-1185">Reference proteome</keyword>
<comment type="caution">
    <text evidence="3">The sequence shown here is derived from an EMBL/GenBank/DDBJ whole genome shotgun (WGS) entry which is preliminary data.</text>
</comment>
<sequence>MKHSLYPRSAAQPASCRQAIAASALIAMTVAAGTAVAQPGDWPAKSIRMVVPFTPGGGTDAVTRQISERMATANRWIIVVDNKPGAGGNIGLDAVAKAAADGYTFGMGQTANLAINPSLLPSMPFNAKTDLLPVALVASQPVVLVVPTDSPWKSLQDLIAAAKAQPGAIKQGLASTGTVGHLAGEMLSFKAKIDVLNVPYKGAAPAVTDLLGKQTHYMFGTPQAVYPMIKGQRLRALAVTSAKRLPILPQVPTVAESGFPGFEAVDWKLIVAPRNTPAALAQKINTAANSALQDPGVLKQLQAEGSTPMGGSMQEAQSYLQKEQASWGTLIRDARITLE</sequence>
<dbReference type="PANTHER" id="PTHR42928">
    <property type="entry name" value="TRICARBOXYLATE-BINDING PROTEIN"/>
    <property type="match status" value="1"/>
</dbReference>
<organism evidence="3 4">
    <name type="scientific">Comamonas guangdongensis</name>
    <dbReference type="NCBI Taxonomy" id="510515"/>
    <lineage>
        <taxon>Bacteria</taxon>
        <taxon>Pseudomonadati</taxon>
        <taxon>Pseudomonadota</taxon>
        <taxon>Betaproteobacteria</taxon>
        <taxon>Burkholderiales</taxon>
        <taxon>Comamonadaceae</taxon>
        <taxon>Comamonas</taxon>
    </lineage>
</organism>
<feature type="chain" id="PRO_5045454383" evidence="2">
    <location>
        <begin position="38"/>
        <end position="339"/>
    </location>
</feature>
<feature type="signal peptide" evidence="2">
    <location>
        <begin position="1"/>
        <end position="37"/>
    </location>
</feature>
<dbReference type="InterPro" id="IPR042100">
    <property type="entry name" value="Bug_dom1"/>
</dbReference>
<gene>
    <name evidence="3" type="ORF">AB6724_16755</name>
</gene>
<dbReference type="Gene3D" id="3.40.190.10">
    <property type="entry name" value="Periplasmic binding protein-like II"/>
    <property type="match status" value="1"/>
</dbReference>
<protein>
    <submittedName>
        <fullName evidence="3">Bug family tripartite tricarboxylate transporter substrate binding protein</fullName>
    </submittedName>
</protein>
<dbReference type="Proteomes" id="UP001561046">
    <property type="component" value="Unassembled WGS sequence"/>
</dbReference>
<dbReference type="SUPFAM" id="SSF53850">
    <property type="entry name" value="Periplasmic binding protein-like II"/>
    <property type="match status" value="1"/>
</dbReference>
<dbReference type="CDD" id="cd13578">
    <property type="entry name" value="PBP2_Bug27"/>
    <property type="match status" value="1"/>
</dbReference>
<evidence type="ECO:0000256" key="2">
    <source>
        <dbReference type="SAM" id="SignalP"/>
    </source>
</evidence>
<evidence type="ECO:0000256" key="1">
    <source>
        <dbReference type="ARBA" id="ARBA00006987"/>
    </source>
</evidence>
<dbReference type="Pfam" id="PF03401">
    <property type="entry name" value="TctC"/>
    <property type="match status" value="1"/>
</dbReference>
<dbReference type="InterPro" id="IPR005064">
    <property type="entry name" value="BUG"/>
</dbReference>
<evidence type="ECO:0000313" key="3">
    <source>
        <dbReference type="EMBL" id="MEX8194485.1"/>
    </source>
</evidence>
<comment type="similarity">
    <text evidence="1">Belongs to the UPF0065 (bug) family.</text>
</comment>
<evidence type="ECO:0000313" key="4">
    <source>
        <dbReference type="Proteomes" id="UP001561046"/>
    </source>
</evidence>
<proteinExistence type="inferred from homology"/>